<evidence type="ECO:0000313" key="2">
    <source>
        <dbReference type="EMBL" id="TKW14792.1"/>
    </source>
</evidence>
<protein>
    <submittedName>
        <fullName evidence="2">Uncharacterized protein</fullName>
    </submittedName>
</protein>
<dbReference type="Gramene" id="TKW14792">
    <property type="protein sequence ID" value="TKW14792"/>
    <property type="gene ID" value="SEVIR_5G190600v2"/>
</dbReference>
<sequence>MAGDGEGEDRAGLVLKRASDTCVPASASSSPRRADPRQLPSCWFGPDLWRPHPLLCTAVSTSGGANGGPKSSPSSARRCPLSALDVQLELPQMSTSVSQAHPPTRTALQGAISGFLSAHLRWRTRRVQQDGPWPPATKARKN</sequence>
<accession>A0A4U6UHC3</accession>
<name>A0A4U6UHC3_SETVI</name>
<keyword evidence="3" id="KW-1185">Reference proteome</keyword>
<organism evidence="2 3">
    <name type="scientific">Setaria viridis</name>
    <name type="common">Green bristlegrass</name>
    <name type="synonym">Setaria italica subsp. viridis</name>
    <dbReference type="NCBI Taxonomy" id="4556"/>
    <lineage>
        <taxon>Eukaryota</taxon>
        <taxon>Viridiplantae</taxon>
        <taxon>Streptophyta</taxon>
        <taxon>Embryophyta</taxon>
        <taxon>Tracheophyta</taxon>
        <taxon>Spermatophyta</taxon>
        <taxon>Magnoliopsida</taxon>
        <taxon>Liliopsida</taxon>
        <taxon>Poales</taxon>
        <taxon>Poaceae</taxon>
        <taxon>PACMAD clade</taxon>
        <taxon>Panicoideae</taxon>
        <taxon>Panicodae</taxon>
        <taxon>Paniceae</taxon>
        <taxon>Cenchrinae</taxon>
        <taxon>Setaria</taxon>
    </lineage>
</organism>
<feature type="region of interest" description="Disordered" evidence="1">
    <location>
        <begin position="1"/>
        <end position="37"/>
    </location>
</feature>
<evidence type="ECO:0000256" key="1">
    <source>
        <dbReference type="SAM" id="MobiDB-lite"/>
    </source>
</evidence>
<dbReference type="EMBL" id="CM016556">
    <property type="protein sequence ID" value="TKW14792.1"/>
    <property type="molecule type" value="Genomic_DNA"/>
</dbReference>
<evidence type="ECO:0000313" key="3">
    <source>
        <dbReference type="Proteomes" id="UP000298652"/>
    </source>
</evidence>
<proteinExistence type="predicted"/>
<reference evidence="2" key="1">
    <citation type="submission" date="2019-03" db="EMBL/GenBank/DDBJ databases">
        <title>WGS assembly of Setaria viridis.</title>
        <authorList>
            <person name="Huang P."/>
            <person name="Jenkins J."/>
            <person name="Grimwood J."/>
            <person name="Barry K."/>
            <person name="Healey A."/>
            <person name="Mamidi S."/>
            <person name="Sreedasyam A."/>
            <person name="Shu S."/>
            <person name="Feldman M."/>
            <person name="Wu J."/>
            <person name="Yu Y."/>
            <person name="Chen C."/>
            <person name="Johnson J."/>
            <person name="Rokhsar D."/>
            <person name="Baxter I."/>
            <person name="Schmutz J."/>
            <person name="Brutnell T."/>
            <person name="Kellogg E."/>
        </authorList>
    </citation>
    <scope>NUCLEOTIDE SEQUENCE [LARGE SCALE GENOMIC DNA]</scope>
</reference>
<dbReference type="Proteomes" id="UP000298652">
    <property type="component" value="Chromosome 5"/>
</dbReference>
<gene>
    <name evidence="2" type="ORF">SEVIR_5G190600v2</name>
</gene>
<dbReference type="AlphaFoldDB" id="A0A4U6UHC3"/>